<feature type="region of interest" description="Disordered" evidence="1">
    <location>
        <begin position="1"/>
        <end position="58"/>
    </location>
</feature>
<dbReference type="EMBL" id="GBRH01163645">
    <property type="protein sequence ID" value="JAE34251.1"/>
    <property type="molecule type" value="Transcribed_RNA"/>
</dbReference>
<accession>A0A0A9HHB0</accession>
<evidence type="ECO:0000313" key="2">
    <source>
        <dbReference type="EMBL" id="JAE34251.1"/>
    </source>
</evidence>
<reference evidence="2" key="1">
    <citation type="submission" date="2014-09" db="EMBL/GenBank/DDBJ databases">
        <authorList>
            <person name="Magalhaes I.L.F."/>
            <person name="Oliveira U."/>
            <person name="Santos F.R."/>
            <person name="Vidigal T.H.D.A."/>
            <person name="Brescovit A.D."/>
            <person name="Santos A.J."/>
        </authorList>
    </citation>
    <scope>NUCLEOTIDE SEQUENCE</scope>
    <source>
        <tissue evidence="2">Shoot tissue taken approximately 20 cm above the soil surface</tissue>
    </source>
</reference>
<reference evidence="2" key="2">
    <citation type="journal article" date="2015" name="Data Brief">
        <title>Shoot transcriptome of the giant reed, Arundo donax.</title>
        <authorList>
            <person name="Barrero R.A."/>
            <person name="Guerrero F.D."/>
            <person name="Moolhuijzen P."/>
            <person name="Goolsby J.A."/>
            <person name="Tidwell J."/>
            <person name="Bellgard S.E."/>
            <person name="Bellgard M.I."/>
        </authorList>
    </citation>
    <scope>NUCLEOTIDE SEQUENCE</scope>
    <source>
        <tissue evidence="2">Shoot tissue taken approximately 20 cm above the soil surface</tissue>
    </source>
</reference>
<sequence>MVDRNFSGSQSIENESPQKKIWTYWTPTGSPTPITSQSQREKINQCMRSPPRERFLCR</sequence>
<feature type="compositionally biased region" description="Polar residues" evidence="1">
    <location>
        <begin position="25"/>
        <end position="38"/>
    </location>
</feature>
<dbReference type="AlphaFoldDB" id="A0A0A9HHB0"/>
<protein>
    <submittedName>
        <fullName evidence="2">Uncharacterized protein</fullName>
    </submittedName>
</protein>
<feature type="compositionally biased region" description="Polar residues" evidence="1">
    <location>
        <begin position="1"/>
        <end position="15"/>
    </location>
</feature>
<organism evidence="2">
    <name type="scientific">Arundo donax</name>
    <name type="common">Giant reed</name>
    <name type="synonym">Donax arundinaceus</name>
    <dbReference type="NCBI Taxonomy" id="35708"/>
    <lineage>
        <taxon>Eukaryota</taxon>
        <taxon>Viridiplantae</taxon>
        <taxon>Streptophyta</taxon>
        <taxon>Embryophyta</taxon>
        <taxon>Tracheophyta</taxon>
        <taxon>Spermatophyta</taxon>
        <taxon>Magnoliopsida</taxon>
        <taxon>Liliopsida</taxon>
        <taxon>Poales</taxon>
        <taxon>Poaceae</taxon>
        <taxon>PACMAD clade</taxon>
        <taxon>Arundinoideae</taxon>
        <taxon>Arundineae</taxon>
        <taxon>Arundo</taxon>
    </lineage>
</organism>
<proteinExistence type="predicted"/>
<name>A0A0A9HHB0_ARUDO</name>
<evidence type="ECO:0000256" key="1">
    <source>
        <dbReference type="SAM" id="MobiDB-lite"/>
    </source>
</evidence>